<gene>
    <name evidence="1" type="ORF">B0H16DRAFT_1705885</name>
</gene>
<keyword evidence="2" id="KW-1185">Reference proteome</keyword>
<dbReference type="InterPro" id="IPR059179">
    <property type="entry name" value="MLKL-like_MCAfunc"/>
</dbReference>
<sequence>MPPQPTVTGIRLTNITACLTPAITLLNELNDAFGPLFIQPISNTVISVMGIIQNVKRNKNQCANLLENIHKVLYAIVKLYMESETAGSLPPLIVDHIGDFVETLHKIHIFVWRATGRE</sequence>
<evidence type="ECO:0000313" key="2">
    <source>
        <dbReference type="Proteomes" id="UP001215598"/>
    </source>
</evidence>
<feature type="non-terminal residue" evidence="1">
    <location>
        <position position="118"/>
    </location>
</feature>
<dbReference type="GO" id="GO:0007166">
    <property type="term" value="P:cell surface receptor signaling pathway"/>
    <property type="evidence" value="ECO:0007669"/>
    <property type="project" value="InterPro"/>
</dbReference>
<dbReference type="EMBL" id="JARKIB010000579">
    <property type="protein sequence ID" value="KAJ7699094.1"/>
    <property type="molecule type" value="Genomic_DNA"/>
</dbReference>
<dbReference type="AlphaFoldDB" id="A0AAD7GKL1"/>
<proteinExistence type="predicted"/>
<accession>A0AAD7GKL1</accession>
<dbReference type="CDD" id="cd21037">
    <property type="entry name" value="MLKL_NTD"/>
    <property type="match status" value="1"/>
</dbReference>
<dbReference type="Gene3D" id="1.20.930.20">
    <property type="entry name" value="Adaptor protein Cbl, N-terminal domain"/>
    <property type="match status" value="1"/>
</dbReference>
<comment type="caution">
    <text evidence="1">The sequence shown here is derived from an EMBL/GenBank/DDBJ whole genome shotgun (WGS) entry which is preliminary data.</text>
</comment>
<protein>
    <submittedName>
        <fullName evidence="1">Uncharacterized protein</fullName>
    </submittedName>
</protein>
<evidence type="ECO:0000313" key="1">
    <source>
        <dbReference type="EMBL" id="KAJ7699094.1"/>
    </source>
</evidence>
<reference evidence="1" key="1">
    <citation type="submission" date="2023-03" db="EMBL/GenBank/DDBJ databases">
        <title>Massive genome expansion in bonnet fungi (Mycena s.s.) driven by repeated elements and novel gene families across ecological guilds.</title>
        <authorList>
            <consortium name="Lawrence Berkeley National Laboratory"/>
            <person name="Harder C.B."/>
            <person name="Miyauchi S."/>
            <person name="Viragh M."/>
            <person name="Kuo A."/>
            <person name="Thoen E."/>
            <person name="Andreopoulos B."/>
            <person name="Lu D."/>
            <person name="Skrede I."/>
            <person name="Drula E."/>
            <person name="Henrissat B."/>
            <person name="Morin E."/>
            <person name="Kohler A."/>
            <person name="Barry K."/>
            <person name="LaButti K."/>
            <person name="Morin E."/>
            <person name="Salamov A."/>
            <person name="Lipzen A."/>
            <person name="Mereny Z."/>
            <person name="Hegedus B."/>
            <person name="Baldrian P."/>
            <person name="Stursova M."/>
            <person name="Weitz H."/>
            <person name="Taylor A."/>
            <person name="Grigoriev I.V."/>
            <person name="Nagy L.G."/>
            <person name="Martin F."/>
            <person name="Kauserud H."/>
        </authorList>
    </citation>
    <scope>NUCLEOTIDE SEQUENCE</scope>
    <source>
        <strain evidence="1">CBHHK182m</strain>
    </source>
</reference>
<name>A0AAD7GKL1_9AGAR</name>
<dbReference type="InterPro" id="IPR036537">
    <property type="entry name" value="Adaptor_Cbl_N_dom_sf"/>
</dbReference>
<dbReference type="Proteomes" id="UP001215598">
    <property type="component" value="Unassembled WGS sequence"/>
</dbReference>
<organism evidence="1 2">
    <name type="scientific">Mycena metata</name>
    <dbReference type="NCBI Taxonomy" id="1033252"/>
    <lineage>
        <taxon>Eukaryota</taxon>
        <taxon>Fungi</taxon>
        <taxon>Dikarya</taxon>
        <taxon>Basidiomycota</taxon>
        <taxon>Agaricomycotina</taxon>
        <taxon>Agaricomycetes</taxon>
        <taxon>Agaricomycetidae</taxon>
        <taxon>Agaricales</taxon>
        <taxon>Marasmiineae</taxon>
        <taxon>Mycenaceae</taxon>
        <taxon>Mycena</taxon>
    </lineage>
</organism>